<organism evidence="2 3">
    <name type="scientific">Flavobacterium ammoniigenes</name>
    <dbReference type="NCBI Taxonomy" id="1751095"/>
    <lineage>
        <taxon>Bacteria</taxon>
        <taxon>Pseudomonadati</taxon>
        <taxon>Bacteroidota</taxon>
        <taxon>Flavobacteriia</taxon>
        <taxon>Flavobacteriales</taxon>
        <taxon>Flavobacteriaceae</taxon>
        <taxon>Flavobacterium</taxon>
    </lineage>
</organism>
<evidence type="ECO:0000256" key="1">
    <source>
        <dbReference type="SAM" id="Phobius"/>
    </source>
</evidence>
<keyword evidence="1" id="KW-0812">Transmembrane</keyword>
<name>A0ABM7V4P6_9FLAO</name>
<keyword evidence="1" id="KW-0472">Membrane</keyword>
<evidence type="ECO:0000313" key="2">
    <source>
        <dbReference type="EMBL" id="BDB54515.1"/>
    </source>
</evidence>
<protein>
    <recommendedName>
        <fullName evidence="4">PEP-CTERM protein-sorting domain-containing protein</fullName>
    </recommendedName>
</protein>
<gene>
    <name evidence="2" type="ORF">GENT5_08200</name>
</gene>
<evidence type="ECO:0008006" key="4">
    <source>
        <dbReference type="Google" id="ProtNLM"/>
    </source>
</evidence>
<reference evidence="2 3" key="2">
    <citation type="journal article" date="2022" name="Microorganisms">
        <title>Complete Genome Sequences of Two Flavobacterium ammonificans Strains and a Flavobacterium ammoniigenes Strain of Ammonifying Bacterioplankton Isolated from Surface River Water.</title>
        <authorList>
            <person name="Suda W."/>
            <person name="Ogata Y."/>
            <person name="Shindo C."/>
            <person name="Watanabe K."/>
        </authorList>
    </citation>
    <scope>NUCLEOTIDE SEQUENCE [LARGE SCALE GENOMIC DNA]</scope>
    <source>
        <strain evidence="2 3">GENT5</strain>
    </source>
</reference>
<keyword evidence="1" id="KW-1133">Transmembrane helix</keyword>
<evidence type="ECO:0000313" key="3">
    <source>
        <dbReference type="Proteomes" id="UP001319867"/>
    </source>
</evidence>
<accession>A0ABM7V4P6</accession>
<dbReference type="EMBL" id="AP025184">
    <property type="protein sequence ID" value="BDB54515.1"/>
    <property type="molecule type" value="Genomic_DNA"/>
</dbReference>
<reference evidence="2 3" key="1">
    <citation type="journal article" date="2022" name="Int. J. Syst. Evol. Microbiol.">
        <title>Flavobacterium ammonificans sp. nov. and Flavobacterium ammoniigenes sp. nov., ammonifying bacteria isolated from surface river water.</title>
        <authorList>
            <person name="Watanabe K."/>
            <person name="Kitamura T."/>
            <person name="Ogata Y."/>
            <person name="Shindo C."/>
            <person name="Suda W."/>
        </authorList>
    </citation>
    <scope>NUCLEOTIDE SEQUENCE [LARGE SCALE GENOMIC DNA]</scope>
    <source>
        <strain evidence="2 3">GENT5</strain>
    </source>
</reference>
<sequence>MMYLKYTPYLYLILGIYLIINSVMNWNNPAENSQLTLLFAAIAIFLFGFRLRYAKRFEARKNNRTEQ</sequence>
<feature type="transmembrane region" description="Helical" evidence="1">
    <location>
        <begin position="33"/>
        <end position="51"/>
    </location>
</feature>
<dbReference type="Proteomes" id="UP001319867">
    <property type="component" value="Chromosome"/>
</dbReference>
<keyword evidence="3" id="KW-1185">Reference proteome</keyword>
<feature type="transmembrane region" description="Helical" evidence="1">
    <location>
        <begin position="9"/>
        <end position="27"/>
    </location>
</feature>
<proteinExistence type="predicted"/>